<proteinExistence type="predicted"/>
<reference evidence="1 2" key="1">
    <citation type="journal article" date="2015" name="Nature">
        <title>rRNA introns, odd ribosomes, and small enigmatic genomes across a large radiation of phyla.</title>
        <authorList>
            <person name="Brown C.T."/>
            <person name="Hug L.A."/>
            <person name="Thomas B.C."/>
            <person name="Sharon I."/>
            <person name="Castelle C.J."/>
            <person name="Singh A."/>
            <person name="Wilkins M.J."/>
            <person name="Williams K.H."/>
            <person name="Banfield J.F."/>
        </authorList>
    </citation>
    <scope>NUCLEOTIDE SEQUENCE [LARGE SCALE GENOMIC DNA]</scope>
</reference>
<evidence type="ECO:0000313" key="2">
    <source>
        <dbReference type="Proteomes" id="UP000034488"/>
    </source>
</evidence>
<accession>A0A0G0ADA6</accession>
<dbReference type="Proteomes" id="UP000034488">
    <property type="component" value="Unassembled WGS sequence"/>
</dbReference>
<organism evidence="1 2">
    <name type="scientific">candidate division WS6 bacterium GW2011_GWB1_33_6</name>
    <dbReference type="NCBI Taxonomy" id="1619088"/>
    <lineage>
        <taxon>Bacteria</taxon>
        <taxon>Candidatus Dojkabacteria</taxon>
    </lineage>
</organism>
<sequence length="85" mass="9611">MQRGILKLTNDEVKELLNHFNLENHKDTPLGNKLGSIDLNLSEVEILLSEDEVETIMDEIGIPVGNITMDSLIQKLSNFMMTLRS</sequence>
<name>A0A0G0ADA6_9BACT</name>
<dbReference type="AlphaFoldDB" id="A0A0G0ADA6"/>
<gene>
    <name evidence="1" type="ORF">UR47_C0014G0020</name>
</gene>
<evidence type="ECO:0000313" key="1">
    <source>
        <dbReference type="EMBL" id="KKP54578.1"/>
    </source>
</evidence>
<dbReference type="EMBL" id="LBPI01000014">
    <property type="protein sequence ID" value="KKP54578.1"/>
    <property type="molecule type" value="Genomic_DNA"/>
</dbReference>
<protein>
    <submittedName>
        <fullName evidence="1">Uncharacterized protein</fullName>
    </submittedName>
</protein>
<comment type="caution">
    <text evidence="1">The sequence shown here is derived from an EMBL/GenBank/DDBJ whole genome shotgun (WGS) entry which is preliminary data.</text>
</comment>